<gene>
    <name evidence="4" type="ORF">Godav_013253</name>
</gene>
<organism evidence="4 5">
    <name type="scientific">Gossypium davidsonii</name>
    <name type="common">Davidson's cotton</name>
    <name type="synonym">Gossypium klotzschianum subsp. davidsonii</name>
    <dbReference type="NCBI Taxonomy" id="34287"/>
    <lineage>
        <taxon>Eukaryota</taxon>
        <taxon>Viridiplantae</taxon>
        <taxon>Streptophyta</taxon>
        <taxon>Embryophyta</taxon>
        <taxon>Tracheophyta</taxon>
        <taxon>Spermatophyta</taxon>
        <taxon>Magnoliopsida</taxon>
        <taxon>eudicotyledons</taxon>
        <taxon>Gunneridae</taxon>
        <taxon>Pentapetalae</taxon>
        <taxon>rosids</taxon>
        <taxon>malvids</taxon>
        <taxon>Malvales</taxon>
        <taxon>Malvaceae</taxon>
        <taxon>Malvoideae</taxon>
        <taxon>Gossypium</taxon>
    </lineage>
</organism>
<evidence type="ECO:0000256" key="3">
    <source>
        <dbReference type="ARBA" id="ARBA00023274"/>
    </source>
</evidence>
<dbReference type="PRINTS" id="PR01034">
    <property type="entry name" value="RIBOSOMALS12"/>
</dbReference>
<dbReference type="GO" id="GO:0015935">
    <property type="term" value="C:small ribosomal subunit"/>
    <property type="evidence" value="ECO:0007669"/>
    <property type="project" value="InterPro"/>
</dbReference>
<keyword evidence="5" id="KW-1185">Reference proteome</keyword>
<evidence type="ECO:0000313" key="5">
    <source>
        <dbReference type="Proteomes" id="UP000593561"/>
    </source>
</evidence>
<keyword evidence="3" id="KW-0687">Ribonucleoprotein</keyword>
<comment type="caution">
    <text evidence="4">The sequence shown here is derived from an EMBL/GenBank/DDBJ whole genome shotgun (WGS) entry which is preliminary data.</text>
</comment>
<dbReference type="InterPro" id="IPR006032">
    <property type="entry name" value="Ribosomal_uS12"/>
</dbReference>
<dbReference type="PROSITE" id="PS00055">
    <property type="entry name" value="RIBOSOMAL_S12"/>
    <property type="match status" value="1"/>
</dbReference>
<dbReference type="GO" id="GO:0006412">
    <property type="term" value="P:translation"/>
    <property type="evidence" value="ECO:0007669"/>
    <property type="project" value="InterPro"/>
</dbReference>
<reference evidence="4 5" key="1">
    <citation type="journal article" date="2019" name="Genome Biol. Evol.">
        <title>Insights into the evolution of the New World diploid cottons (Gossypium, subgenus Houzingenia) based on genome sequencing.</title>
        <authorList>
            <person name="Grover C.E."/>
            <person name="Arick M.A. 2nd"/>
            <person name="Thrash A."/>
            <person name="Conover J.L."/>
            <person name="Sanders W.S."/>
            <person name="Peterson D.G."/>
            <person name="Frelichowski J.E."/>
            <person name="Scheffler J.A."/>
            <person name="Scheffler B.E."/>
            <person name="Wendel J.F."/>
        </authorList>
    </citation>
    <scope>NUCLEOTIDE SEQUENCE [LARGE SCALE GENOMIC DNA]</scope>
    <source>
        <strain evidence="4">27</strain>
        <tissue evidence="4">Leaf</tissue>
    </source>
</reference>
<evidence type="ECO:0000256" key="1">
    <source>
        <dbReference type="ARBA" id="ARBA00005657"/>
    </source>
</evidence>
<sequence>MYNCMDKLTLTRQFGIQFEIFLEGINKELECNNIDSYRRKRFSVDSNAIPMGYDRERGKIEDFTYKGDLSINFSTITPKKPNSALRKVARVRLTSGFEITAYIPAKEVVESSKAKRKKMVMELIDLVEYKTCLVDCLLKCFVIIHILLYEYGECYEYRNNLSSKC</sequence>
<comment type="similarity">
    <text evidence="1">Belongs to the universal ribosomal protein uS12 family.</text>
</comment>
<proteinExistence type="inferred from homology"/>
<dbReference type="GO" id="GO:0003735">
    <property type="term" value="F:structural constituent of ribosome"/>
    <property type="evidence" value="ECO:0007669"/>
    <property type="project" value="InterPro"/>
</dbReference>
<dbReference type="InterPro" id="IPR005679">
    <property type="entry name" value="Ribosomal_uS12_bac"/>
</dbReference>
<dbReference type="AlphaFoldDB" id="A0A7J8RG16"/>
<dbReference type="Gene3D" id="2.40.50.140">
    <property type="entry name" value="Nucleic acid-binding proteins"/>
    <property type="match status" value="1"/>
</dbReference>
<name>A0A7J8RG16_GOSDV</name>
<dbReference type="PANTHER" id="PTHR11652">
    <property type="entry name" value="30S RIBOSOMAL PROTEIN S12 FAMILY MEMBER"/>
    <property type="match status" value="1"/>
</dbReference>
<evidence type="ECO:0000313" key="4">
    <source>
        <dbReference type="EMBL" id="MBA0612675.1"/>
    </source>
</evidence>
<keyword evidence="2" id="KW-0689">Ribosomal protein</keyword>
<dbReference type="InterPro" id="IPR012340">
    <property type="entry name" value="NA-bd_OB-fold"/>
</dbReference>
<dbReference type="EMBL" id="JABFAC010000005">
    <property type="protein sequence ID" value="MBA0612675.1"/>
    <property type="molecule type" value="Genomic_DNA"/>
</dbReference>
<dbReference type="Proteomes" id="UP000593561">
    <property type="component" value="Unassembled WGS sequence"/>
</dbReference>
<accession>A0A7J8RG16</accession>
<dbReference type="Pfam" id="PF00164">
    <property type="entry name" value="Ribosom_S12_S23"/>
    <property type="match status" value="1"/>
</dbReference>
<dbReference type="SUPFAM" id="SSF50249">
    <property type="entry name" value="Nucleic acid-binding proteins"/>
    <property type="match status" value="1"/>
</dbReference>
<protein>
    <submittedName>
        <fullName evidence="4">Uncharacterized protein</fullName>
    </submittedName>
</protein>
<evidence type="ECO:0000256" key="2">
    <source>
        <dbReference type="ARBA" id="ARBA00022980"/>
    </source>
</evidence>